<accession>A0A840U942</accession>
<comment type="caution">
    <text evidence="2">The sequence shown here is derived from an EMBL/GenBank/DDBJ whole genome shotgun (WGS) entry which is preliminary data.</text>
</comment>
<dbReference type="EMBL" id="JACHFE010000005">
    <property type="protein sequence ID" value="MBB5321649.1"/>
    <property type="molecule type" value="Genomic_DNA"/>
</dbReference>
<gene>
    <name evidence="2" type="ORF">HNR38_002143</name>
</gene>
<dbReference type="Proteomes" id="UP000591735">
    <property type="component" value="Unassembled WGS sequence"/>
</dbReference>
<evidence type="ECO:0000313" key="3">
    <source>
        <dbReference type="Proteomes" id="UP000591735"/>
    </source>
</evidence>
<dbReference type="InterPro" id="IPR041047">
    <property type="entry name" value="LPD1"/>
</dbReference>
<dbReference type="AlphaFoldDB" id="A0A840U942"/>
<proteinExistence type="predicted"/>
<dbReference type="NCBIfam" id="NF041907">
    <property type="entry name" value="CLCA_X"/>
    <property type="match status" value="1"/>
</dbReference>
<sequence length="257" mass="28778">MPRTFYRRGPDHRGGQPVTFLDVRRRFQFRSVEIGRWVTEPEKQASAGLFYDALCDLMTILGGTESLISLRGTLALQYGIGGRRGVSAHYTPATRSFALAKNAGPGSIAHEWFHAFDHYIADKLYPTVGKGDFGSKLWLTREDAIEHPLNDYLQACYRAVLLDPTGNQPSQLFRHSARADKAAGVHYYSQPEELCARAFEAFIQDAGLKNAFLVRGTKETEEAKLGLYPQGDDRERINQAFGRYFQALGAALRRSEG</sequence>
<evidence type="ECO:0000313" key="2">
    <source>
        <dbReference type="EMBL" id="MBB5321649.1"/>
    </source>
</evidence>
<keyword evidence="3" id="KW-1185">Reference proteome</keyword>
<dbReference type="Pfam" id="PF18796">
    <property type="entry name" value="LPD1"/>
    <property type="match status" value="1"/>
</dbReference>
<feature type="domain" description="Large polyvalent protein-associated" evidence="1">
    <location>
        <begin position="179"/>
        <end position="251"/>
    </location>
</feature>
<reference evidence="2 3" key="1">
    <citation type="submission" date="2020-08" db="EMBL/GenBank/DDBJ databases">
        <title>Genomic Encyclopedia of Type Strains, Phase IV (KMG-IV): sequencing the most valuable type-strain genomes for metagenomic binning, comparative biology and taxonomic classification.</title>
        <authorList>
            <person name="Goeker M."/>
        </authorList>
    </citation>
    <scope>NUCLEOTIDE SEQUENCE [LARGE SCALE GENOMIC DNA]</scope>
    <source>
        <strain evidence="2 3">DSM 22359</strain>
    </source>
</reference>
<organism evidence="2 3">
    <name type="scientific">Marinobacter oulmenensis</name>
    <dbReference type="NCBI Taxonomy" id="643747"/>
    <lineage>
        <taxon>Bacteria</taxon>
        <taxon>Pseudomonadati</taxon>
        <taxon>Pseudomonadota</taxon>
        <taxon>Gammaproteobacteria</taxon>
        <taxon>Pseudomonadales</taxon>
        <taxon>Marinobacteraceae</taxon>
        <taxon>Marinobacter</taxon>
    </lineage>
</organism>
<dbReference type="RefSeq" id="WP_183703667.1">
    <property type="nucleotide sequence ID" value="NZ_JACHFE010000005.1"/>
</dbReference>
<name>A0A840U942_9GAMM</name>
<evidence type="ECO:0000259" key="1">
    <source>
        <dbReference type="Pfam" id="PF18796"/>
    </source>
</evidence>
<protein>
    <recommendedName>
        <fullName evidence="1">Large polyvalent protein-associated domain-containing protein</fullName>
    </recommendedName>
</protein>